<gene>
    <name evidence="1" type="ORF">JOE58_000313</name>
</gene>
<protein>
    <recommendedName>
        <fullName evidence="3">Lipoprotein</fullName>
    </recommendedName>
</protein>
<evidence type="ECO:0000313" key="1">
    <source>
        <dbReference type="EMBL" id="MBM7801062.1"/>
    </source>
</evidence>
<evidence type="ECO:0008006" key="3">
    <source>
        <dbReference type="Google" id="ProtNLM"/>
    </source>
</evidence>
<evidence type="ECO:0000313" key="2">
    <source>
        <dbReference type="Proteomes" id="UP000746584"/>
    </source>
</evidence>
<organism evidence="1 2">
    <name type="scientific">Curtobacterium luteum</name>
    <dbReference type="NCBI Taxonomy" id="33881"/>
    <lineage>
        <taxon>Bacteria</taxon>
        <taxon>Bacillati</taxon>
        <taxon>Actinomycetota</taxon>
        <taxon>Actinomycetes</taxon>
        <taxon>Micrococcales</taxon>
        <taxon>Microbacteriaceae</taxon>
        <taxon>Curtobacterium</taxon>
    </lineage>
</organism>
<dbReference type="EMBL" id="JAFBCG010000001">
    <property type="protein sequence ID" value="MBM7801062.1"/>
    <property type="molecule type" value="Genomic_DNA"/>
</dbReference>
<accession>A0ABS2RPW9</accession>
<reference evidence="1 2" key="1">
    <citation type="submission" date="2021-01" db="EMBL/GenBank/DDBJ databases">
        <title>Sequencing the genomes of 1000 actinobacteria strains.</title>
        <authorList>
            <person name="Klenk H.-P."/>
        </authorList>
    </citation>
    <scope>NUCLEOTIDE SEQUENCE [LARGE SCALE GENOMIC DNA]</scope>
    <source>
        <strain evidence="1 2">DSM 20542</strain>
    </source>
</reference>
<dbReference type="Proteomes" id="UP000746584">
    <property type="component" value="Unassembled WGS sequence"/>
</dbReference>
<keyword evidence="2" id="KW-1185">Reference proteome</keyword>
<dbReference type="RefSeq" id="WP_175328215.1">
    <property type="nucleotide sequence ID" value="NZ_BMOI01000011.1"/>
</dbReference>
<name>A0ABS2RPW9_9MICO</name>
<sequence length="185" mass="19921">MTSIFRAAIEPRLSRMMKRSSVMRFLCAGALLTVAVLLLGACASNEDLSTDPDTRLAAAKRMTQIAESKAIALLPDEGVARTEQLERGTLLSCSNGYQWSGAVTARLKRGVFGSAAQQDLARSAEAHGFTVSQDRLLTGRPRYELIDSAGVQLLVTVFDGGTVIDIDSASPCIRVPDDFRPPAEY</sequence>
<comment type="caution">
    <text evidence="1">The sequence shown here is derived from an EMBL/GenBank/DDBJ whole genome shotgun (WGS) entry which is preliminary data.</text>
</comment>
<proteinExistence type="predicted"/>